<keyword evidence="4" id="KW-1185">Reference proteome</keyword>
<evidence type="ECO:0000313" key="3">
    <source>
        <dbReference type="EMBL" id="MBA0665874.1"/>
    </source>
</evidence>
<keyword evidence="1" id="KW-1133">Transmembrane helix</keyword>
<keyword evidence="1" id="KW-0472">Membrane</keyword>
<dbReference type="Proteomes" id="UP000593573">
    <property type="component" value="Unassembled WGS sequence"/>
</dbReference>
<comment type="caution">
    <text evidence="3">The sequence shown here is derived from an EMBL/GenBank/DDBJ whole genome shotgun (WGS) entry which is preliminary data.</text>
</comment>
<feature type="transmembrane region" description="Helical" evidence="1">
    <location>
        <begin position="39"/>
        <end position="61"/>
    </location>
</feature>
<proteinExistence type="predicted"/>
<evidence type="ECO:0000313" key="4">
    <source>
        <dbReference type="Proteomes" id="UP000593573"/>
    </source>
</evidence>
<keyword evidence="1" id="KW-0812">Transmembrane</keyword>
<protein>
    <submittedName>
        <fullName evidence="3">Uncharacterized protein</fullName>
    </submittedName>
</protein>
<keyword evidence="2" id="KW-0732">Signal</keyword>
<dbReference type="OrthoDB" id="939201at2759"/>
<evidence type="ECO:0000256" key="2">
    <source>
        <dbReference type="SAM" id="SignalP"/>
    </source>
</evidence>
<accession>A0A7J8VTU9</accession>
<dbReference type="EMBL" id="JABFAB010000012">
    <property type="protein sequence ID" value="MBA0665874.1"/>
    <property type="molecule type" value="Genomic_DNA"/>
</dbReference>
<reference evidence="3 4" key="1">
    <citation type="journal article" date="2019" name="Genome Biol. Evol.">
        <title>Insights into the evolution of the New World diploid cottons (Gossypium, subgenus Houzingenia) based on genome sequencing.</title>
        <authorList>
            <person name="Grover C.E."/>
            <person name="Arick M.A. 2nd"/>
            <person name="Thrash A."/>
            <person name="Conover J.L."/>
            <person name="Sanders W.S."/>
            <person name="Peterson D.G."/>
            <person name="Frelichowski J.E."/>
            <person name="Scheffler J.A."/>
            <person name="Scheffler B.E."/>
            <person name="Wendel J.F."/>
        </authorList>
    </citation>
    <scope>NUCLEOTIDE SEQUENCE [LARGE SCALE GENOMIC DNA]</scope>
    <source>
        <strain evidence="3">57</strain>
        <tissue evidence="3">Leaf</tissue>
    </source>
</reference>
<organism evidence="3 4">
    <name type="scientific">Gossypium klotzschianum</name>
    <dbReference type="NCBI Taxonomy" id="34286"/>
    <lineage>
        <taxon>Eukaryota</taxon>
        <taxon>Viridiplantae</taxon>
        <taxon>Streptophyta</taxon>
        <taxon>Embryophyta</taxon>
        <taxon>Tracheophyta</taxon>
        <taxon>Spermatophyta</taxon>
        <taxon>Magnoliopsida</taxon>
        <taxon>eudicotyledons</taxon>
        <taxon>Gunneridae</taxon>
        <taxon>Pentapetalae</taxon>
        <taxon>rosids</taxon>
        <taxon>malvids</taxon>
        <taxon>Malvales</taxon>
        <taxon>Malvaceae</taxon>
        <taxon>Malvoideae</taxon>
        <taxon>Gossypium</taxon>
    </lineage>
</organism>
<sequence>MARGRTILTCLMWLLLVFSITLCASATAGARLGTSPQVVYPQALKAMIMMIFAGCRCCYFVGNPFMLRCGKVCCGDDCC</sequence>
<gene>
    <name evidence="3" type="ORF">Goklo_002346</name>
</gene>
<feature type="signal peptide" evidence="2">
    <location>
        <begin position="1"/>
        <end position="23"/>
    </location>
</feature>
<name>A0A7J8VTU9_9ROSI</name>
<feature type="chain" id="PRO_5029659649" evidence="2">
    <location>
        <begin position="24"/>
        <end position="79"/>
    </location>
</feature>
<evidence type="ECO:0000256" key="1">
    <source>
        <dbReference type="SAM" id="Phobius"/>
    </source>
</evidence>
<dbReference type="AlphaFoldDB" id="A0A7J8VTU9"/>